<sequence>MATVGTLDKATRFTQLLLAGCALGSALGLPAQAGDGRIIVLRDVQPRMATRAPLIPDPNPLAINANPSAAIVRQTGELSDGDFAGISSGAGINTMVLQQTNNLGGNVNSQTQLPNMASGRGSGSGGSIANMVNSSVQRGMSGLNVLTGGK</sequence>
<reference evidence="2" key="1">
    <citation type="journal article" date="2021" name="Microorganisms">
        <title>The Ever-Expanding Pseudomonas Genus: Description of 43 New Species and Partition of the Pseudomonas putida Group.</title>
        <authorList>
            <person name="Girard L."/>
            <person name="Lood C."/>
            <person name="Hofte M."/>
            <person name="Vandamme P."/>
            <person name="Rokni-Zadeh H."/>
            <person name="van Noort V."/>
            <person name="Lavigne R."/>
            <person name="De Mot R."/>
        </authorList>
    </citation>
    <scope>NUCLEOTIDE SEQUENCE</scope>
    <source>
        <strain evidence="2">COW40</strain>
    </source>
</reference>
<dbReference type="EMBL" id="CP077076">
    <property type="protein sequence ID" value="QXH49092.1"/>
    <property type="molecule type" value="Genomic_DNA"/>
</dbReference>
<protein>
    <recommendedName>
        <fullName evidence="4">Fap</fullName>
    </recommendedName>
</protein>
<evidence type="ECO:0000313" key="3">
    <source>
        <dbReference type="Proteomes" id="UP001046350"/>
    </source>
</evidence>
<feature type="chain" id="PRO_5045344690" description="Fap" evidence="1">
    <location>
        <begin position="34"/>
        <end position="150"/>
    </location>
</feature>
<gene>
    <name evidence="2" type="ORF">KSS94_14080</name>
</gene>
<feature type="signal peptide" evidence="1">
    <location>
        <begin position="1"/>
        <end position="33"/>
    </location>
</feature>
<dbReference type="Proteomes" id="UP001046350">
    <property type="component" value="Chromosome"/>
</dbReference>
<keyword evidence="1" id="KW-0732">Signal</keyword>
<proteinExistence type="predicted"/>
<dbReference type="RefSeq" id="WP_217838716.1">
    <property type="nucleotide sequence ID" value="NZ_CP077076.1"/>
</dbReference>
<accession>A0ABX8N0X9</accession>
<organism evidence="2 3">
    <name type="scientific">Pseudomonas fakonensis</name>
    <dbReference type="NCBI Taxonomy" id="2842355"/>
    <lineage>
        <taxon>Bacteria</taxon>
        <taxon>Pseudomonadati</taxon>
        <taxon>Pseudomonadota</taxon>
        <taxon>Gammaproteobacteria</taxon>
        <taxon>Pseudomonadales</taxon>
        <taxon>Pseudomonadaceae</taxon>
        <taxon>Pseudomonas</taxon>
    </lineage>
</organism>
<evidence type="ECO:0000313" key="2">
    <source>
        <dbReference type="EMBL" id="QXH49092.1"/>
    </source>
</evidence>
<name>A0ABX8N0X9_9PSED</name>
<keyword evidence="3" id="KW-1185">Reference proteome</keyword>
<evidence type="ECO:0000256" key="1">
    <source>
        <dbReference type="SAM" id="SignalP"/>
    </source>
</evidence>
<evidence type="ECO:0008006" key="4">
    <source>
        <dbReference type="Google" id="ProtNLM"/>
    </source>
</evidence>